<dbReference type="EMBL" id="CP053586">
    <property type="protein sequence ID" value="WNZ24062.1"/>
    <property type="molecule type" value="Genomic_DNA"/>
</dbReference>
<keyword evidence="1" id="KW-0732">Signal</keyword>
<proteinExistence type="predicted"/>
<evidence type="ECO:0000256" key="1">
    <source>
        <dbReference type="SAM" id="SignalP"/>
    </source>
</evidence>
<feature type="signal peptide" evidence="1">
    <location>
        <begin position="1"/>
        <end position="27"/>
    </location>
</feature>
<dbReference type="RefSeq" id="WP_035996291.1">
    <property type="nucleotide sequence ID" value="NZ_CP053586.1"/>
</dbReference>
<name>A0AA97AKY4_9CYAN</name>
<feature type="chain" id="PRO_5041711054" evidence="1">
    <location>
        <begin position="28"/>
        <end position="130"/>
    </location>
</feature>
<sequence>MRSRIQLAFVMLGAGAVVAAAGLPAMAQNTPITDEFGATGTSPNAAAWLEAINEQYGLPTETPITDAQGITTGTEVAVWAEAIRGEYGIPGEGVEAGTPVTDEFGATGTSPDSAAWYESMKETYGIGTGL</sequence>
<reference evidence="2" key="1">
    <citation type="submission" date="2020-05" db="EMBL/GenBank/DDBJ databases">
        <authorList>
            <person name="Zhu T."/>
            <person name="Keshari N."/>
            <person name="Lu X."/>
        </authorList>
    </citation>
    <scope>NUCLEOTIDE SEQUENCE</scope>
    <source>
        <strain evidence="2">NK1-12</strain>
    </source>
</reference>
<dbReference type="AlphaFoldDB" id="A0AA97AKY4"/>
<organism evidence="2">
    <name type="scientific">Leptolyngbya sp. NK1-12</name>
    <dbReference type="NCBI Taxonomy" id="2547451"/>
    <lineage>
        <taxon>Bacteria</taxon>
        <taxon>Bacillati</taxon>
        <taxon>Cyanobacteriota</taxon>
        <taxon>Cyanophyceae</taxon>
        <taxon>Leptolyngbyales</taxon>
        <taxon>Leptolyngbyaceae</taxon>
        <taxon>Leptolyngbya group</taxon>
        <taxon>Leptolyngbya</taxon>
    </lineage>
</organism>
<accession>A0AA97AKY4</accession>
<evidence type="ECO:0000313" key="2">
    <source>
        <dbReference type="EMBL" id="WNZ24062.1"/>
    </source>
</evidence>
<gene>
    <name evidence="2" type="ORF">HJG54_15130</name>
</gene>
<protein>
    <submittedName>
        <fullName evidence="2">Uncharacterized protein</fullName>
    </submittedName>
</protein>